<reference evidence="2" key="1">
    <citation type="journal article" date="2007" name="Plant Cell">
        <title>Dothideomycete-plant interactions illuminated by genome sequencing and EST analysis of the wheat pathogen Stagonospora nodorum.</title>
        <authorList>
            <person name="Hane J.K."/>
            <person name="Lowe R.G."/>
            <person name="Solomon P.S."/>
            <person name="Tan K.C."/>
            <person name="Schoch C.L."/>
            <person name="Spatafora J.W."/>
            <person name="Crous P.W."/>
            <person name="Kodira C."/>
            <person name="Birren B.W."/>
            <person name="Galagan J.E."/>
            <person name="Torriani S.F."/>
            <person name="McDonald B.A."/>
            <person name="Oliver R.P."/>
        </authorList>
    </citation>
    <scope>NUCLEOTIDE SEQUENCE [LARGE SCALE GENOMIC DNA]</scope>
    <source>
        <strain evidence="2">SN15 / ATCC MYA-4574 / FGSC 10173</strain>
    </source>
</reference>
<name>Q0TVK0_PHANO</name>
<proteinExistence type="predicted"/>
<dbReference type="EMBL" id="CH445372">
    <property type="protein sequence ID" value="EAT76162.1"/>
    <property type="molecule type" value="Genomic_DNA"/>
</dbReference>
<dbReference type="AlphaFoldDB" id="Q0TVK0"/>
<dbReference type="KEGG" id="pno:SNOG_16464"/>
<evidence type="ECO:0000313" key="2">
    <source>
        <dbReference type="Proteomes" id="UP000001055"/>
    </source>
</evidence>
<dbReference type="GeneID" id="5983510"/>
<evidence type="ECO:0000313" key="1">
    <source>
        <dbReference type="EMBL" id="EAT76162.1"/>
    </source>
</evidence>
<organism evidence="1 2">
    <name type="scientific">Phaeosphaeria nodorum (strain SN15 / ATCC MYA-4574 / FGSC 10173)</name>
    <name type="common">Glume blotch fungus</name>
    <name type="synonym">Parastagonospora nodorum</name>
    <dbReference type="NCBI Taxonomy" id="321614"/>
    <lineage>
        <taxon>Eukaryota</taxon>
        <taxon>Fungi</taxon>
        <taxon>Dikarya</taxon>
        <taxon>Ascomycota</taxon>
        <taxon>Pezizomycotina</taxon>
        <taxon>Dothideomycetes</taxon>
        <taxon>Pleosporomycetidae</taxon>
        <taxon>Pleosporales</taxon>
        <taxon>Pleosporineae</taxon>
        <taxon>Phaeosphaeriaceae</taxon>
        <taxon>Parastagonospora</taxon>
    </lineage>
</organism>
<accession>Q0TVK0</accession>
<dbReference type="RefSeq" id="XP_001806578.1">
    <property type="nucleotide sequence ID" value="XM_001806526.1"/>
</dbReference>
<protein>
    <submittedName>
        <fullName evidence="1">Uncharacterized protein</fullName>
    </submittedName>
</protein>
<dbReference type="InParanoid" id="Q0TVK0"/>
<gene>
    <name evidence="1" type="ORF">SNOG_16464</name>
</gene>
<sequence length="42" mass="4660">MDSTVLSGKFLTLISDCATLSTLWSVVWNIGFLWNNNLSAQL</sequence>
<dbReference type="Proteomes" id="UP000001055">
    <property type="component" value="Unassembled WGS sequence"/>
</dbReference>